<feature type="domain" description="DUF5626" evidence="2">
    <location>
        <begin position="34"/>
        <end position="152"/>
    </location>
</feature>
<name>A0ABV9MU27_9ENTE</name>
<evidence type="ECO:0000259" key="2">
    <source>
        <dbReference type="Pfam" id="PF18540"/>
    </source>
</evidence>
<accession>A0ABV9MU27</accession>
<dbReference type="Proteomes" id="UP001595969">
    <property type="component" value="Unassembled WGS sequence"/>
</dbReference>
<keyword evidence="4" id="KW-1185">Reference proteome</keyword>
<protein>
    <submittedName>
        <fullName evidence="3">DUF5626 family protein</fullName>
    </submittedName>
</protein>
<dbReference type="InterPro" id="IPR040491">
    <property type="entry name" value="DUF5626"/>
</dbReference>
<sequence length="153" mass="16891">MKKLLAVFIFMCTLMFTSMKVYAQEGYFDELNYDLNLSDNSYKSFTYTNNLGEEIILEVESIPSRERVSSGTYKVSKTSKGSWTVSYNVTINSKSQFTAATNLNLQALKGSILSSSLTHSSTKASCDFKQKAGLITSNANVTTTISNGKLIVK</sequence>
<evidence type="ECO:0000313" key="3">
    <source>
        <dbReference type="EMBL" id="MFC4718661.1"/>
    </source>
</evidence>
<dbReference type="Pfam" id="PF18540">
    <property type="entry name" value="DUF5626"/>
    <property type="match status" value="1"/>
</dbReference>
<feature type="signal peptide" evidence="1">
    <location>
        <begin position="1"/>
        <end position="23"/>
    </location>
</feature>
<dbReference type="Gene3D" id="2.60.40.3860">
    <property type="match status" value="1"/>
</dbReference>
<dbReference type="RefSeq" id="WP_204655177.1">
    <property type="nucleotide sequence ID" value="NZ_JAFBFD010000067.1"/>
</dbReference>
<evidence type="ECO:0000313" key="4">
    <source>
        <dbReference type="Proteomes" id="UP001595969"/>
    </source>
</evidence>
<gene>
    <name evidence="3" type="ORF">ACFO5I_02735</name>
</gene>
<evidence type="ECO:0000256" key="1">
    <source>
        <dbReference type="SAM" id="SignalP"/>
    </source>
</evidence>
<proteinExistence type="predicted"/>
<dbReference type="EMBL" id="JBHSGS010000014">
    <property type="protein sequence ID" value="MFC4718661.1"/>
    <property type="molecule type" value="Genomic_DNA"/>
</dbReference>
<feature type="chain" id="PRO_5046085253" evidence="1">
    <location>
        <begin position="24"/>
        <end position="153"/>
    </location>
</feature>
<reference evidence="4" key="1">
    <citation type="journal article" date="2019" name="Int. J. Syst. Evol. Microbiol.">
        <title>The Global Catalogue of Microorganisms (GCM) 10K type strain sequencing project: providing services to taxonomists for standard genome sequencing and annotation.</title>
        <authorList>
            <consortium name="The Broad Institute Genomics Platform"/>
            <consortium name="The Broad Institute Genome Sequencing Center for Infectious Disease"/>
            <person name="Wu L."/>
            <person name="Ma J."/>
        </authorList>
    </citation>
    <scope>NUCLEOTIDE SEQUENCE [LARGE SCALE GENOMIC DNA]</scope>
    <source>
        <strain evidence="4">CGMCC 1.19032</strain>
    </source>
</reference>
<keyword evidence="1" id="KW-0732">Signal</keyword>
<organism evidence="3 4">
    <name type="scientific">Enterococcus lemanii</name>
    <dbReference type="NCBI Taxonomy" id="1159752"/>
    <lineage>
        <taxon>Bacteria</taxon>
        <taxon>Bacillati</taxon>
        <taxon>Bacillota</taxon>
        <taxon>Bacilli</taxon>
        <taxon>Lactobacillales</taxon>
        <taxon>Enterococcaceae</taxon>
        <taxon>Enterococcus</taxon>
    </lineage>
</organism>
<comment type="caution">
    <text evidence="3">The sequence shown here is derived from an EMBL/GenBank/DDBJ whole genome shotgun (WGS) entry which is preliminary data.</text>
</comment>